<keyword evidence="10 16" id="KW-0269">Exonuclease</keyword>
<evidence type="ECO:0000256" key="11">
    <source>
        <dbReference type="ARBA" id="ARBA00022932"/>
    </source>
</evidence>
<evidence type="ECO:0000313" key="20">
    <source>
        <dbReference type="EMBL" id="RGV35852.1"/>
    </source>
</evidence>
<evidence type="ECO:0000256" key="12">
    <source>
        <dbReference type="ARBA" id="ARBA00023125"/>
    </source>
</evidence>
<dbReference type="SUPFAM" id="SSF47807">
    <property type="entry name" value="5' to 3' exonuclease, C-terminal subdomain"/>
    <property type="match status" value="1"/>
</dbReference>
<dbReference type="InterPro" id="IPR019760">
    <property type="entry name" value="DNA-dir_DNA_pol_A_CS"/>
</dbReference>
<dbReference type="Pfam" id="PF01612">
    <property type="entry name" value="DNA_pol_A_exo1"/>
    <property type="match status" value="1"/>
</dbReference>
<dbReference type="PANTHER" id="PTHR10133:SF27">
    <property type="entry name" value="DNA POLYMERASE NU"/>
    <property type="match status" value="1"/>
</dbReference>
<sequence length="899" mass="102015">MTNEEKKLYLLDAYALIYRSYYAFINNPRITTTGINTSATFGFFNFLLELLELEKPTHLAVVFDPEGPTFRHEMYPPYKAQRPPMPEDLRKSLPYIKSIIEGLGIKSIVVSGFEADDVIGTLAKRGEKEGFQVYMITPDKDYAQLVSERVFMYKPGRAGNKSEVWGIPEVLDHFGIERVEQVIDILGLMGDTADNVPGCDGVGPKSAATLIYKYGSIEGVYQHIDELKGKQKERLLCCQDTVFLSKELVTINTEVPMEVNAEDLALGEIQDDVLKPIFNELELFSLAKRVFMIEHEENLVETIHPEEVDYREITTVAERDELLQKLREAPEYVLNVIFGDGTIYNSYPDYLCFSTVVNTACYLRLPSAKDKAEDVIRLFKPILEDQNKVLISNDVKDDIIWLRRAGVEILNKIFDVKIAHYVLQPDSSHELERVALEMLNYRLIKGDNTENPQLSLFPDEGAKKDKDFAERTDILFRLKGKLEEALQEVGLYKLYEEIEMPLVSVLADMEYEGVSIDKVALDELSEDLKIRIAETEKIIYEMAGKEFNISSPKQLGEILFDQMNIDSGNKKTKTGQHSTSEQVLSKLEDAHPIVGHILNYRGLKKLLTTYAEALPTYIDPATGKIHTHFNQAEAATGRLSSLNPNLQNIPIRTAEGRNIRKAFITGDPDYEFFSADYSQVELRLMAHLSGTPELINAFLKGEDVHAATASKIYHVPLEEVTPEMRRRAKTANFGIIYGISAWGLAERLKISRKEGKELIEGYFALYPGVKRYMEESVEKARKKGYVETIMGRRRYLRDINSRNAVVRGVAERNAVNAPIQGSAADIIKKAMICIHQKLKERGLRSKMILQVHDELNFKCHHEEIEELKNLVVDCMEHVVSLAVPLTVGTGYGKSWYEAH</sequence>
<dbReference type="GO" id="GO:0006261">
    <property type="term" value="P:DNA-templated DNA replication"/>
    <property type="evidence" value="ECO:0007669"/>
    <property type="project" value="UniProtKB-UniRule"/>
</dbReference>
<dbReference type="FunFam" id="1.10.150.20:FF:000003">
    <property type="entry name" value="DNA polymerase I"/>
    <property type="match status" value="1"/>
</dbReference>
<evidence type="ECO:0000259" key="19">
    <source>
        <dbReference type="SMART" id="SM00482"/>
    </source>
</evidence>
<dbReference type="STRING" id="1121130.GCA_000519105_03627"/>
<comment type="similarity">
    <text evidence="1 16">Belongs to the DNA polymerase type-A family.</text>
</comment>
<evidence type="ECO:0000256" key="8">
    <source>
        <dbReference type="ARBA" id="ARBA00022763"/>
    </source>
</evidence>
<dbReference type="GO" id="GO:0006302">
    <property type="term" value="P:double-strand break repair"/>
    <property type="evidence" value="ECO:0007669"/>
    <property type="project" value="TreeGrafter"/>
</dbReference>
<evidence type="ECO:0000256" key="5">
    <source>
        <dbReference type="ARBA" id="ARBA00022695"/>
    </source>
</evidence>
<dbReference type="SUPFAM" id="SSF53098">
    <property type="entry name" value="Ribonuclease H-like"/>
    <property type="match status" value="1"/>
</dbReference>
<evidence type="ECO:0000313" key="21">
    <source>
        <dbReference type="Proteomes" id="UP000283589"/>
    </source>
</evidence>
<dbReference type="Gene3D" id="1.10.150.20">
    <property type="entry name" value="5' to 3' exonuclease, C-terminal subdomain"/>
    <property type="match status" value="2"/>
</dbReference>
<evidence type="ECO:0000256" key="14">
    <source>
        <dbReference type="ARBA" id="ARBA00049244"/>
    </source>
</evidence>
<keyword evidence="7" id="KW-0540">Nuclease</keyword>
<dbReference type="InterPro" id="IPR002421">
    <property type="entry name" value="5-3_exonuclease"/>
</dbReference>
<dbReference type="InterPro" id="IPR012337">
    <property type="entry name" value="RNaseH-like_sf"/>
</dbReference>
<keyword evidence="6 16" id="KW-0235">DNA replication</keyword>
<dbReference type="EMBL" id="QRZA01000003">
    <property type="protein sequence ID" value="RGV35852.1"/>
    <property type="molecule type" value="Genomic_DNA"/>
</dbReference>
<dbReference type="RefSeq" id="WP_118258863.1">
    <property type="nucleotide sequence ID" value="NZ_CALBWO010000033.1"/>
</dbReference>
<comment type="catalytic activity">
    <reaction evidence="14 16">
        <text>DNA(n) + a 2'-deoxyribonucleoside 5'-triphosphate = DNA(n+1) + diphosphate</text>
        <dbReference type="Rhea" id="RHEA:22508"/>
        <dbReference type="Rhea" id="RHEA-COMP:17339"/>
        <dbReference type="Rhea" id="RHEA-COMP:17340"/>
        <dbReference type="ChEBI" id="CHEBI:33019"/>
        <dbReference type="ChEBI" id="CHEBI:61560"/>
        <dbReference type="ChEBI" id="CHEBI:173112"/>
        <dbReference type="EC" id="2.7.7.7"/>
    </reaction>
</comment>
<keyword evidence="9 16" id="KW-0378">Hydrolase</keyword>
<feature type="domain" description="3'-5' exonuclease" evidence="17">
    <location>
        <begin position="310"/>
        <end position="487"/>
    </location>
</feature>
<evidence type="ECO:0000256" key="1">
    <source>
        <dbReference type="ARBA" id="ARBA00007705"/>
    </source>
</evidence>
<evidence type="ECO:0000256" key="13">
    <source>
        <dbReference type="ARBA" id="ARBA00023204"/>
    </source>
</evidence>
<dbReference type="GO" id="GO:0003887">
    <property type="term" value="F:DNA-directed DNA polymerase activity"/>
    <property type="evidence" value="ECO:0007669"/>
    <property type="project" value="UniProtKB-UniRule"/>
</dbReference>
<keyword evidence="8 16" id="KW-0227">DNA damage</keyword>
<accession>A0A412X4C0</accession>
<dbReference type="Pfam" id="PF01367">
    <property type="entry name" value="5_3_exonuc"/>
    <property type="match status" value="1"/>
</dbReference>
<dbReference type="CDD" id="cd06140">
    <property type="entry name" value="DNA_polA_I_Bacillus_like_exo"/>
    <property type="match status" value="1"/>
</dbReference>
<name>A0A412X4C0_9BACT</name>
<keyword evidence="11 16" id="KW-0239">DNA-directed DNA polymerase</keyword>
<comment type="caution">
    <text evidence="20">The sequence shown here is derived from an EMBL/GenBank/DDBJ whole genome shotgun (WGS) entry which is preliminary data.</text>
</comment>
<evidence type="ECO:0000256" key="6">
    <source>
        <dbReference type="ARBA" id="ARBA00022705"/>
    </source>
</evidence>
<dbReference type="PROSITE" id="PS00447">
    <property type="entry name" value="DNA_POLYMERASE_A"/>
    <property type="match status" value="1"/>
</dbReference>
<dbReference type="SMART" id="SM00474">
    <property type="entry name" value="35EXOc"/>
    <property type="match status" value="1"/>
</dbReference>
<dbReference type="FunFam" id="1.20.1060.10:FF:000001">
    <property type="entry name" value="DNA polymerase I"/>
    <property type="match status" value="1"/>
</dbReference>
<feature type="domain" description="DNA-directed DNA polymerase family A palm" evidence="19">
    <location>
        <begin position="656"/>
        <end position="863"/>
    </location>
</feature>
<dbReference type="GO" id="GO:0008408">
    <property type="term" value="F:3'-5' exonuclease activity"/>
    <property type="evidence" value="ECO:0007669"/>
    <property type="project" value="UniProtKB-UniRule"/>
</dbReference>
<proteinExistence type="inferred from homology"/>
<evidence type="ECO:0000256" key="7">
    <source>
        <dbReference type="ARBA" id="ARBA00022722"/>
    </source>
</evidence>
<dbReference type="Pfam" id="PF02739">
    <property type="entry name" value="5_3_exonuc_N"/>
    <property type="match status" value="1"/>
</dbReference>
<dbReference type="SMART" id="SM00279">
    <property type="entry name" value="HhH2"/>
    <property type="match status" value="1"/>
</dbReference>
<evidence type="ECO:0000256" key="15">
    <source>
        <dbReference type="NCBIfam" id="TIGR00593"/>
    </source>
</evidence>
<evidence type="ECO:0000256" key="9">
    <source>
        <dbReference type="ARBA" id="ARBA00022801"/>
    </source>
</evidence>
<dbReference type="Proteomes" id="UP000283589">
    <property type="component" value="Unassembled WGS sequence"/>
</dbReference>
<dbReference type="InterPro" id="IPR036397">
    <property type="entry name" value="RNaseH_sf"/>
</dbReference>
<keyword evidence="5 16" id="KW-0548">Nucleotidyltransferase</keyword>
<dbReference type="CDD" id="cd09898">
    <property type="entry name" value="H3TH_53EXO"/>
    <property type="match status" value="1"/>
</dbReference>
<dbReference type="Pfam" id="PF00476">
    <property type="entry name" value="DNA_pol_A"/>
    <property type="match status" value="1"/>
</dbReference>
<evidence type="ECO:0000256" key="16">
    <source>
        <dbReference type="RuleBase" id="RU004460"/>
    </source>
</evidence>
<dbReference type="InterPro" id="IPR036279">
    <property type="entry name" value="5-3_exonuclease_C_sf"/>
</dbReference>
<organism evidence="20 21">
    <name type="scientific">Butyricimonas virosa</name>
    <dbReference type="NCBI Taxonomy" id="544645"/>
    <lineage>
        <taxon>Bacteria</taxon>
        <taxon>Pseudomonadati</taxon>
        <taxon>Bacteroidota</taxon>
        <taxon>Bacteroidia</taxon>
        <taxon>Bacteroidales</taxon>
        <taxon>Odoribacteraceae</taxon>
        <taxon>Butyricimonas</taxon>
    </lineage>
</organism>
<dbReference type="FunFam" id="1.10.150.20:FF:000002">
    <property type="entry name" value="DNA polymerase I"/>
    <property type="match status" value="1"/>
</dbReference>
<dbReference type="InterPro" id="IPR029060">
    <property type="entry name" value="PIN-like_dom_sf"/>
</dbReference>
<dbReference type="InterPro" id="IPR020045">
    <property type="entry name" value="DNA_polI_H3TH"/>
</dbReference>
<dbReference type="InterPro" id="IPR043502">
    <property type="entry name" value="DNA/RNA_pol_sf"/>
</dbReference>
<dbReference type="PANTHER" id="PTHR10133">
    <property type="entry name" value="DNA POLYMERASE I"/>
    <property type="match status" value="1"/>
</dbReference>
<dbReference type="GO" id="GO:0008409">
    <property type="term" value="F:5'-3' exonuclease activity"/>
    <property type="evidence" value="ECO:0007669"/>
    <property type="project" value="UniProtKB-UniRule"/>
</dbReference>
<dbReference type="EC" id="2.7.7.7" evidence="2 15"/>
<dbReference type="SMART" id="SM00482">
    <property type="entry name" value="POLAc"/>
    <property type="match status" value="1"/>
</dbReference>
<dbReference type="InterPro" id="IPR001098">
    <property type="entry name" value="DNA-dir_DNA_pol_A_palm_dom"/>
</dbReference>
<dbReference type="InterPro" id="IPR018320">
    <property type="entry name" value="DNA_polymerase_1"/>
</dbReference>
<evidence type="ECO:0000259" key="17">
    <source>
        <dbReference type="SMART" id="SM00474"/>
    </source>
</evidence>
<gene>
    <name evidence="16" type="primary">polA</name>
    <name evidence="20" type="ORF">DWW18_03450</name>
</gene>
<dbReference type="NCBIfam" id="NF004397">
    <property type="entry name" value="PRK05755.1"/>
    <property type="match status" value="1"/>
</dbReference>
<dbReference type="InterPro" id="IPR002562">
    <property type="entry name" value="3'-5'_exonuclease_dom"/>
</dbReference>
<evidence type="ECO:0000256" key="10">
    <source>
        <dbReference type="ARBA" id="ARBA00022839"/>
    </source>
</evidence>
<dbReference type="AlphaFoldDB" id="A0A412X4C0"/>
<reference evidence="20 21" key="1">
    <citation type="submission" date="2018-08" db="EMBL/GenBank/DDBJ databases">
        <title>A genome reference for cultivated species of the human gut microbiota.</title>
        <authorList>
            <person name="Zou Y."/>
            <person name="Xue W."/>
            <person name="Luo G."/>
        </authorList>
    </citation>
    <scope>NUCLEOTIDE SEQUENCE [LARGE SCALE GENOMIC DNA]</scope>
    <source>
        <strain evidence="20 21">AF14-49</strain>
    </source>
</reference>
<comment type="function">
    <text evidence="16">In addition to polymerase activity, this DNA polymerase exhibits 3'-5' and 5'-3' exonuclease activity.</text>
</comment>
<protein>
    <recommendedName>
        <fullName evidence="3 15">DNA polymerase I</fullName>
        <ecNumber evidence="2 15">2.7.7.7</ecNumber>
    </recommendedName>
</protein>
<dbReference type="SUPFAM" id="SSF88723">
    <property type="entry name" value="PIN domain-like"/>
    <property type="match status" value="1"/>
</dbReference>
<feature type="domain" description="5'-3' exonuclease" evidence="18">
    <location>
        <begin position="6"/>
        <end position="267"/>
    </location>
</feature>
<dbReference type="InterPro" id="IPR020046">
    <property type="entry name" value="5-3_exonucl_a-hlix_arch_N"/>
</dbReference>
<dbReference type="GO" id="GO:0003677">
    <property type="term" value="F:DNA binding"/>
    <property type="evidence" value="ECO:0007669"/>
    <property type="project" value="UniProtKB-UniRule"/>
</dbReference>
<dbReference type="CDD" id="cd09859">
    <property type="entry name" value="PIN_53EXO"/>
    <property type="match status" value="1"/>
</dbReference>
<evidence type="ECO:0000256" key="2">
    <source>
        <dbReference type="ARBA" id="ARBA00012417"/>
    </source>
</evidence>
<evidence type="ECO:0000256" key="3">
    <source>
        <dbReference type="ARBA" id="ARBA00020311"/>
    </source>
</evidence>
<dbReference type="NCBIfam" id="TIGR00593">
    <property type="entry name" value="pola"/>
    <property type="match status" value="1"/>
</dbReference>
<dbReference type="SMART" id="SM00475">
    <property type="entry name" value="53EXOc"/>
    <property type="match status" value="1"/>
</dbReference>
<evidence type="ECO:0000259" key="18">
    <source>
        <dbReference type="SMART" id="SM00475"/>
    </source>
</evidence>
<keyword evidence="12 16" id="KW-0238">DNA-binding</keyword>
<dbReference type="CDD" id="cd08637">
    <property type="entry name" value="DNA_pol_A_pol_I_C"/>
    <property type="match status" value="1"/>
</dbReference>
<keyword evidence="4 16" id="KW-0808">Transferase</keyword>
<dbReference type="Gene3D" id="3.30.420.10">
    <property type="entry name" value="Ribonuclease H-like superfamily/Ribonuclease H"/>
    <property type="match status" value="1"/>
</dbReference>
<dbReference type="SUPFAM" id="SSF56672">
    <property type="entry name" value="DNA/RNA polymerases"/>
    <property type="match status" value="1"/>
</dbReference>
<dbReference type="Gene3D" id="3.30.70.370">
    <property type="match status" value="1"/>
</dbReference>
<keyword evidence="13 16" id="KW-0234">DNA repair</keyword>
<dbReference type="PRINTS" id="PR00868">
    <property type="entry name" value="DNAPOLI"/>
</dbReference>
<dbReference type="Gene3D" id="1.20.1060.10">
    <property type="entry name" value="Taq DNA Polymerase, Chain T, domain 4"/>
    <property type="match status" value="1"/>
</dbReference>
<dbReference type="Gene3D" id="3.40.50.1010">
    <property type="entry name" value="5'-nuclease"/>
    <property type="match status" value="1"/>
</dbReference>
<evidence type="ECO:0000256" key="4">
    <source>
        <dbReference type="ARBA" id="ARBA00022679"/>
    </source>
</evidence>
<dbReference type="InterPro" id="IPR008918">
    <property type="entry name" value="HhH2"/>
</dbReference>
<dbReference type="InterPro" id="IPR002298">
    <property type="entry name" value="DNA_polymerase_A"/>
</dbReference>